<protein>
    <submittedName>
        <fullName evidence="3">DUF1624 domain-containing protein</fullName>
    </submittedName>
</protein>
<gene>
    <name evidence="3" type="ORF">EQY75_05590</name>
</gene>
<dbReference type="Pfam" id="PF07786">
    <property type="entry name" value="HGSNAT_cat"/>
    <property type="match status" value="1"/>
</dbReference>
<proteinExistence type="predicted"/>
<dbReference type="EMBL" id="CP035544">
    <property type="protein sequence ID" value="QBA64054.1"/>
    <property type="molecule type" value="Genomic_DNA"/>
</dbReference>
<sequence>MEQKTNRLYFIDAMRAWAILMMLQGHFVDGLLDPVYRDPGNGLYSLWLYFRGITAPVFFTVSGFIFTYLLIRVPQTGFDNPRIKKGLKRGLQLLFIGYLLRLNLFGLFEGKLYSTFFLVDVLHCIGISIMTIIAVYLLTARLKKWLFPFSLLGITFVLFLFEPLYATWTYSAWPEAIANYLTRNNGSVFTIIPWVGYTALGGFLAVLFKRHLSNKNLYTRAIWLSLILGLSLVYFSSPFFYFFYELSGISLFKDIVTNNYLFIRLGDVLIVFAVFMLLRKSIIRPTLLRIGQNTLSIYIIHFVILYGSFTGLGLYRFFHQSLSPVMAISGAIAFMVVCSYAALTYDKHEATIKGRMHSIRRRVIVPFLRLYYAISQALILLQDRILRLFNTSKG</sequence>
<evidence type="ECO:0000256" key="1">
    <source>
        <dbReference type="SAM" id="Phobius"/>
    </source>
</evidence>
<feature type="domain" description="Heparan-alpha-glucosaminide N-acetyltransferase catalytic" evidence="2">
    <location>
        <begin position="7"/>
        <end position="218"/>
    </location>
</feature>
<feature type="transmembrane region" description="Helical" evidence="1">
    <location>
        <begin position="91"/>
        <end position="108"/>
    </location>
</feature>
<feature type="transmembrane region" description="Helical" evidence="1">
    <location>
        <begin position="188"/>
        <end position="208"/>
    </location>
</feature>
<feature type="transmembrane region" description="Helical" evidence="1">
    <location>
        <begin position="363"/>
        <end position="381"/>
    </location>
</feature>
<dbReference type="OrthoDB" id="1418407at2"/>
<feature type="transmembrane region" description="Helical" evidence="1">
    <location>
        <begin position="48"/>
        <end position="71"/>
    </location>
</feature>
<evidence type="ECO:0000313" key="4">
    <source>
        <dbReference type="Proteomes" id="UP000290889"/>
    </source>
</evidence>
<feature type="transmembrane region" description="Helical" evidence="1">
    <location>
        <begin position="145"/>
        <end position="168"/>
    </location>
</feature>
<feature type="transmembrane region" description="Helical" evidence="1">
    <location>
        <begin position="7"/>
        <end position="28"/>
    </location>
</feature>
<feature type="transmembrane region" description="Helical" evidence="1">
    <location>
        <begin position="220"/>
        <end position="241"/>
    </location>
</feature>
<feature type="transmembrane region" description="Helical" evidence="1">
    <location>
        <begin position="298"/>
        <end position="318"/>
    </location>
</feature>
<keyword evidence="1" id="KW-1133">Transmembrane helix</keyword>
<organism evidence="3 4">
    <name type="scientific">Muriicola soli</name>
    <dbReference type="NCBI Taxonomy" id="2507538"/>
    <lineage>
        <taxon>Bacteria</taxon>
        <taxon>Pseudomonadati</taxon>
        <taxon>Bacteroidota</taxon>
        <taxon>Flavobacteriia</taxon>
        <taxon>Flavobacteriales</taxon>
        <taxon>Flavobacteriaceae</taxon>
        <taxon>Muriicola</taxon>
    </lineage>
</organism>
<dbReference type="RefSeq" id="WP_129603617.1">
    <property type="nucleotide sequence ID" value="NZ_CP035544.1"/>
</dbReference>
<feature type="transmembrane region" description="Helical" evidence="1">
    <location>
        <begin position="261"/>
        <end position="278"/>
    </location>
</feature>
<feature type="transmembrane region" description="Helical" evidence="1">
    <location>
        <begin position="324"/>
        <end position="343"/>
    </location>
</feature>
<dbReference type="AlphaFoldDB" id="A0A411E946"/>
<keyword evidence="1" id="KW-0812">Transmembrane</keyword>
<evidence type="ECO:0000259" key="2">
    <source>
        <dbReference type="Pfam" id="PF07786"/>
    </source>
</evidence>
<accession>A0A411E946</accession>
<dbReference type="Proteomes" id="UP000290889">
    <property type="component" value="Chromosome"/>
</dbReference>
<dbReference type="KEGG" id="mur:EQY75_05590"/>
<dbReference type="InterPro" id="IPR012429">
    <property type="entry name" value="HGSNAT_cat"/>
</dbReference>
<keyword evidence="4" id="KW-1185">Reference proteome</keyword>
<feature type="transmembrane region" description="Helical" evidence="1">
    <location>
        <begin position="114"/>
        <end position="138"/>
    </location>
</feature>
<evidence type="ECO:0000313" key="3">
    <source>
        <dbReference type="EMBL" id="QBA64054.1"/>
    </source>
</evidence>
<keyword evidence="1" id="KW-0472">Membrane</keyword>
<reference evidence="3 4" key="1">
    <citation type="submission" date="2019-01" db="EMBL/GenBank/DDBJ databases">
        <title>Muriicola soli sp. nov., isolated from soil.</title>
        <authorList>
            <person name="Kang H.J."/>
            <person name="Kim S.B."/>
        </authorList>
    </citation>
    <scope>NUCLEOTIDE SEQUENCE [LARGE SCALE GENOMIC DNA]</scope>
    <source>
        <strain evidence="3 4">MMS17-SY002</strain>
    </source>
</reference>
<name>A0A411E946_9FLAO</name>